<organism evidence="7 8">
    <name type="scientific">Symbiodinium microadriaticum</name>
    <name type="common">Dinoflagellate</name>
    <name type="synonym">Zooxanthella microadriatica</name>
    <dbReference type="NCBI Taxonomy" id="2951"/>
    <lineage>
        <taxon>Eukaryota</taxon>
        <taxon>Sar</taxon>
        <taxon>Alveolata</taxon>
        <taxon>Dinophyceae</taxon>
        <taxon>Suessiales</taxon>
        <taxon>Symbiodiniaceae</taxon>
        <taxon>Symbiodinium</taxon>
    </lineage>
</organism>
<evidence type="ECO:0000256" key="5">
    <source>
        <dbReference type="SAM" id="Phobius"/>
    </source>
</evidence>
<feature type="transmembrane region" description="Helical" evidence="5">
    <location>
        <begin position="524"/>
        <end position="550"/>
    </location>
</feature>
<dbReference type="EMBL" id="LSRX01000674">
    <property type="protein sequence ID" value="OLP91255.1"/>
    <property type="molecule type" value="Genomic_DNA"/>
</dbReference>
<dbReference type="PANTHER" id="PTHR33569:SF1">
    <property type="entry name" value="UREASE"/>
    <property type="match status" value="1"/>
</dbReference>
<gene>
    <name evidence="7" type="ORF">AK812_SmicGene27056</name>
</gene>
<feature type="region of interest" description="Disordered" evidence="4">
    <location>
        <begin position="272"/>
        <end position="304"/>
    </location>
</feature>
<dbReference type="PANTHER" id="PTHR33569">
    <property type="entry name" value="UREASE"/>
    <property type="match status" value="1"/>
</dbReference>
<dbReference type="AlphaFoldDB" id="A0A1Q9D7T8"/>
<evidence type="ECO:0000259" key="6">
    <source>
        <dbReference type="PROSITE" id="PS51858"/>
    </source>
</evidence>
<comment type="similarity">
    <text evidence="1">Belongs to the DeSI family.</text>
</comment>
<name>A0A1Q9D7T8_SYMMI</name>
<keyword evidence="5" id="KW-0472">Membrane</keyword>
<dbReference type="Gene3D" id="3.90.1720.30">
    <property type="entry name" value="PPPDE domains"/>
    <property type="match status" value="1"/>
</dbReference>
<comment type="caution">
    <text evidence="7">The sequence shown here is derived from an EMBL/GenBank/DDBJ whole genome shotgun (WGS) entry which is preliminary data.</text>
</comment>
<evidence type="ECO:0000256" key="4">
    <source>
        <dbReference type="SAM" id="MobiDB-lite"/>
    </source>
</evidence>
<feature type="domain" description="PPPDE" evidence="6">
    <location>
        <begin position="612"/>
        <end position="771"/>
    </location>
</feature>
<dbReference type="GO" id="GO:0006508">
    <property type="term" value="P:proteolysis"/>
    <property type="evidence" value="ECO:0007669"/>
    <property type="project" value="UniProtKB-KW"/>
</dbReference>
<sequence>MAAAAEAQREESIFSASYWRQLCPELHVEDKSFQAEVLARDGRSVAAVSDCREVRARILEEGSSEASSFAALSPAQLSWTGPVGRLARGVPWFIALYDEAWAMARDAGAVMREVTGNSGLLSGLCMDVVGFLVRPSQTKGFSPHRDRQPEDWTPKGVPPETSATFKDGMAKYVTLWAALTDATPENSCLHFVPRSSDPGYSAGDPDDGDPMLRIFQDKAAFQTIRSAPVAAGGSWCTAFVFDLDDSDALIRVSFISLTATLAVGDREGWSALAGPAQDAPTKHAKEDKGSRQPKRQRAIKEVEDSDDDDALMAMLEAEASTGEDLLNADEGGSAAAPKVTRKKKVMLLPLLMVVLMMMMLLLLTGMLLLLPLLLLLMMLMVVILILILLAGDGGAGDVSGDSQKLRGAAKLYRRKRLPRFIRDGLSVSALMDLGKTLLGRRQVLPGVEKLIPDVQVGSSSSTIGIIVVVVRFVVLTSSIAITNHHRHHPRSSPYHRNHTVVSGIVVILLVATVIVWIITTAVAIAASIIVIAIISATDTTLVIMIVCLCYHSDDDRMPAPMAMCPPVVSMAIEGGVEATFPDGTKLLTVHQPICRLLGCALDGDLSLVLKGTPTSASARPLTTTKSSSQPGRDKYVLACLRQWVVAGAFHSAVEVFGLSPSNRREWSYGSDEGISKSEPRKHDVHVYRNSVGLGVTLKTEAAVVGAIPRRCDIGGMPVTMTPGLDILYHNCCSFADEFGMELLCSLDVVFPAGSTDCPGEEEEQLVEMEAL</sequence>
<dbReference type="GO" id="GO:0016151">
    <property type="term" value="F:nickel cation binding"/>
    <property type="evidence" value="ECO:0007669"/>
    <property type="project" value="InterPro"/>
</dbReference>
<dbReference type="OrthoDB" id="45168at2759"/>
<dbReference type="SUPFAM" id="SSF54111">
    <property type="entry name" value="Urease, gamma-subunit"/>
    <property type="match status" value="2"/>
</dbReference>
<keyword evidence="8" id="KW-1185">Reference proteome</keyword>
<dbReference type="Gene3D" id="2.60.120.620">
    <property type="entry name" value="q2cbj1_9rhob like domain"/>
    <property type="match status" value="1"/>
</dbReference>
<feature type="transmembrane region" description="Helical" evidence="5">
    <location>
        <begin position="458"/>
        <end position="480"/>
    </location>
</feature>
<feature type="transmembrane region" description="Helical" evidence="5">
    <location>
        <begin position="500"/>
        <end position="518"/>
    </location>
</feature>
<dbReference type="Gene3D" id="3.30.280.10">
    <property type="entry name" value="Urease, gamma-like subunit"/>
    <property type="match status" value="2"/>
</dbReference>
<evidence type="ECO:0000313" key="7">
    <source>
        <dbReference type="EMBL" id="OLP91255.1"/>
    </source>
</evidence>
<keyword evidence="5" id="KW-1133">Transmembrane helix</keyword>
<feature type="transmembrane region" description="Helical" evidence="5">
    <location>
        <begin position="345"/>
        <end position="363"/>
    </location>
</feature>
<feature type="region of interest" description="Disordered" evidence="4">
    <location>
        <begin position="138"/>
        <end position="160"/>
    </location>
</feature>
<keyword evidence="5" id="KW-0812">Transmembrane</keyword>
<dbReference type="GO" id="GO:0043419">
    <property type="term" value="P:urea catabolic process"/>
    <property type="evidence" value="ECO:0007669"/>
    <property type="project" value="InterPro"/>
</dbReference>
<dbReference type="InterPro" id="IPR050069">
    <property type="entry name" value="Urease_subunit"/>
</dbReference>
<evidence type="ECO:0000313" key="8">
    <source>
        <dbReference type="Proteomes" id="UP000186817"/>
    </source>
</evidence>
<dbReference type="InterPro" id="IPR002026">
    <property type="entry name" value="Urease_gamma/gamma-beta_su"/>
</dbReference>
<reference evidence="7 8" key="1">
    <citation type="submission" date="2016-02" db="EMBL/GenBank/DDBJ databases">
        <title>Genome analysis of coral dinoflagellate symbionts highlights evolutionary adaptations to a symbiotic lifestyle.</title>
        <authorList>
            <person name="Aranda M."/>
            <person name="Li Y."/>
            <person name="Liew Y.J."/>
            <person name="Baumgarten S."/>
            <person name="Simakov O."/>
            <person name="Wilson M."/>
            <person name="Piel J."/>
            <person name="Ashoor H."/>
            <person name="Bougouffa S."/>
            <person name="Bajic V.B."/>
            <person name="Ryu T."/>
            <person name="Ravasi T."/>
            <person name="Bayer T."/>
            <person name="Micklem G."/>
            <person name="Kim H."/>
            <person name="Bhak J."/>
            <person name="Lajeunesse T.C."/>
            <person name="Voolstra C.R."/>
        </authorList>
    </citation>
    <scope>NUCLEOTIDE SEQUENCE [LARGE SCALE GENOMIC DNA]</scope>
    <source>
        <strain evidence="7 8">CCMP2467</strain>
    </source>
</reference>
<dbReference type="InterPro" id="IPR042266">
    <property type="entry name" value="PPPDE_sf"/>
</dbReference>
<protein>
    <recommendedName>
        <fullName evidence="6">PPPDE domain-containing protein</fullName>
    </recommendedName>
</protein>
<feature type="compositionally biased region" description="Basic and acidic residues" evidence="4">
    <location>
        <begin position="280"/>
        <end position="290"/>
    </location>
</feature>
<keyword evidence="3" id="KW-0378">Hydrolase</keyword>
<dbReference type="PROSITE" id="PS51858">
    <property type="entry name" value="PPPDE"/>
    <property type="match status" value="1"/>
</dbReference>
<dbReference type="InterPro" id="IPR008580">
    <property type="entry name" value="PPPDE_dom"/>
</dbReference>
<evidence type="ECO:0000256" key="3">
    <source>
        <dbReference type="ARBA" id="ARBA00022801"/>
    </source>
</evidence>
<evidence type="ECO:0000256" key="2">
    <source>
        <dbReference type="ARBA" id="ARBA00022670"/>
    </source>
</evidence>
<evidence type="ECO:0000256" key="1">
    <source>
        <dbReference type="ARBA" id="ARBA00008140"/>
    </source>
</evidence>
<keyword evidence="2" id="KW-0645">Protease</keyword>
<dbReference type="GO" id="GO:0008233">
    <property type="term" value="F:peptidase activity"/>
    <property type="evidence" value="ECO:0007669"/>
    <property type="project" value="UniProtKB-KW"/>
</dbReference>
<accession>A0A1Q9D7T8</accession>
<feature type="transmembrane region" description="Helical" evidence="5">
    <location>
        <begin position="369"/>
        <end position="390"/>
    </location>
</feature>
<dbReference type="InterPro" id="IPR036463">
    <property type="entry name" value="Urease_gamma_sf"/>
</dbReference>
<dbReference type="SUPFAM" id="SSF51197">
    <property type="entry name" value="Clavaminate synthase-like"/>
    <property type="match status" value="1"/>
</dbReference>
<proteinExistence type="inferred from homology"/>
<dbReference type="Pfam" id="PF00547">
    <property type="entry name" value="Urease_gamma"/>
    <property type="match status" value="1"/>
</dbReference>
<dbReference type="Proteomes" id="UP000186817">
    <property type="component" value="Unassembled WGS sequence"/>
</dbReference>
<feature type="compositionally biased region" description="Basic and acidic residues" evidence="4">
    <location>
        <begin position="143"/>
        <end position="153"/>
    </location>
</feature>